<feature type="compositionally biased region" description="Low complexity" evidence="1">
    <location>
        <begin position="18"/>
        <end position="42"/>
    </location>
</feature>
<name>G4TUA4_SERID</name>
<dbReference type="HOGENOM" id="CLU_042319_4_0_1"/>
<evidence type="ECO:0000259" key="3">
    <source>
        <dbReference type="Pfam" id="PF24855"/>
    </source>
</evidence>
<dbReference type="InterPro" id="IPR056146">
    <property type="entry name" value="DUF7729"/>
</dbReference>
<dbReference type="Pfam" id="PF24855">
    <property type="entry name" value="DUF7729"/>
    <property type="match status" value="2"/>
</dbReference>
<dbReference type="PANTHER" id="PTHR39460">
    <property type="entry name" value="EXPRESSED PROTEIN"/>
    <property type="match status" value="1"/>
</dbReference>
<dbReference type="OrthoDB" id="2564812at2759"/>
<proteinExistence type="predicted"/>
<feature type="region of interest" description="Disordered" evidence="1">
    <location>
        <begin position="177"/>
        <end position="209"/>
    </location>
</feature>
<dbReference type="eggNOG" id="ENOG502S3AD">
    <property type="taxonomic scope" value="Eukaryota"/>
</dbReference>
<dbReference type="Proteomes" id="UP000007148">
    <property type="component" value="Unassembled WGS sequence"/>
</dbReference>
<keyword evidence="5" id="KW-1185">Reference proteome</keyword>
<dbReference type="InParanoid" id="G4TUA4"/>
<feature type="compositionally biased region" description="Polar residues" evidence="1">
    <location>
        <begin position="1"/>
        <end position="12"/>
    </location>
</feature>
<accession>G4TUA4</accession>
<keyword evidence="2" id="KW-1133">Transmembrane helix</keyword>
<sequence>MEHASSPSTSRDYLTPPRRSMSSCVPSTSTTPSSSRRSSFDSLYTPTPVDSLLAPPTISRHLTPPASPSPFMVEFGKPPSMHQQRPCLAKPDPVSLRRSGKFLLLVLLPTAVIVTAAAAFATIATSGHQRSLPVQRLAHGELDWQKRWSNDLEVRQNVDAADVPVLTVGGLGGVSSATSSGSANDSATPTTSASASVSGTLTSTTSTTRASAPVIPSSVVLPTPFPQAFDSTLSTDFTSGTCQVFFANLTTTLSFRQCRPLSLLIPTSQAFLQVQLDKNLTSLTSIIYGTCNTTPSEDECVGRMLGFEQDIRTACAQELSSGHALAWSALNGFRNYKMVRDAGCLQNERTNTYCFVDAAAAQPPADIYLYQLPMGTPLPGSSSSSSTSSRAQSTTVAKIARDVHIPRDNVLLDASGLAKGVQITPSCSACSRSVMSIFASYATNSTLLISETYPSASRVLNGACGDGYAQSISGALSTVATSMWNVVLVGLVGIGLTWVV</sequence>
<evidence type="ECO:0000313" key="5">
    <source>
        <dbReference type="Proteomes" id="UP000007148"/>
    </source>
</evidence>
<protein>
    <recommendedName>
        <fullName evidence="3">DUF7729 domain-containing protein</fullName>
    </recommendedName>
</protein>
<dbReference type="PANTHER" id="PTHR39460:SF1">
    <property type="entry name" value="C6 TRANSCRIPTION FACTOR"/>
    <property type="match status" value="1"/>
</dbReference>
<comment type="caution">
    <text evidence="4">The sequence shown here is derived from an EMBL/GenBank/DDBJ whole genome shotgun (WGS) entry which is preliminary data.</text>
</comment>
<keyword evidence="2" id="KW-0812">Transmembrane</keyword>
<evidence type="ECO:0000256" key="2">
    <source>
        <dbReference type="SAM" id="Phobius"/>
    </source>
</evidence>
<feature type="domain" description="DUF7729" evidence="3">
    <location>
        <begin position="422"/>
        <end position="470"/>
    </location>
</feature>
<reference evidence="4 5" key="1">
    <citation type="journal article" date="2011" name="PLoS Pathog.">
        <title>Endophytic Life Strategies Decoded by Genome and Transcriptome Analyses of the Mutualistic Root Symbiont Piriformospora indica.</title>
        <authorList>
            <person name="Zuccaro A."/>
            <person name="Lahrmann U."/>
            <person name="Guldener U."/>
            <person name="Langen G."/>
            <person name="Pfiffi S."/>
            <person name="Biedenkopf D."/>
            <person name="Wong P."/>
            <person name="Samans B."/>
            <person name="Grimm C."/>
            <person name="Basiewicz M."/>
            <person name="Murat C."/>
            <person name="Martin F."/>
            <person name="Kogel K.H."/>
        </authorList>
    </citation>
    <scope>NUCLEOTIDE SEQUENCE [LARGE SCALE GENOMIC DNA]</scope>
    <source>
        <strain evidence="4 5">DSM 11827</strain>
    </source>
</reference>
<feature type="region of interest" description="Disordered" evidence="1">
    <location>
        <begin position="1"/>
        <end position="42"/>
    </location>
</feature>
<feature type="domain" description="DUF7729" evidence="3">
    <location>
        <begin position="224"/>
        <end position="387"/>
    </location>
</feature>
<dbReference type="EMBL" id="CAFZ01000369">
    <property type="protein sequence ID" value="CCA74897.1"/>
    <property type="molecule type" value="Genomic_DNA"/>
</dbReference>
<feature type="transmembrane region" description="Helical" evidence="2">
    <location>
        <begin position="102"/>
        <end position="124"/>
    </location>
</feature>
<organism evidence="4 5">
    <name type="scientific">Serendipita indica (strain DSM 11827)</name>
    <name type="common">Root endophyte fungus</name>
    <name type="synonym">Piriformospora indica</name>
    <dbReference type="NCBI Taxonomy" id="1109443"/>
    <lineage>
        <taxon>Eukaryota</taxon>
        <taxon>Fungi</taxon>
        <taxon>Dikarya</taxon>
        <taxon>Basidiomycota</taxon>
        <taxon>Agaricomycotina</taxon>
        <taxon>Agaricomycetes</taxon>
        <taxon>Sebacinales</taxon>
        <taxon>Serendipitaceae</taxon>
        <taxon>Serendipita</taxon>
    </lineage>
</organism>
<evidence type="ECO:0000313" key="4">
    <source>
        <dbReference type="EMBL" id="CCA74897.1"/>
    </source>
</evidence>
<keyword evidence="2" id="KW-0472">Membrane</keyword>
<evidence type="ECO:0000256" key="1">
    <source>
        <dbReference type="SAM" id="MobiDB-lite"/>
    </source>
</evidence>
<dbReference type="AlphaFoldDB" id="G4TUA4"/>
<gene>
    <name evidence="4" type="ORF">PIIN_08867</name>
</gene>